<dbReference type="RefSeq" id="WP_183909418.1">
    <property type="nucleotide sequence ID" value="NZ_JACHXZ010000002.1"/>
</dbReference>
<sequence length="206" mass="21277">MKFLNLKVIVFSFMLGLGSAAQATVIGADFTGGDTYGSGSFNNIGWSFEVTSTIAVDGLGIFDRHGNGLAAGHQVGLWDAGGTLLTQTTVTNASVATASASGLGNWLFEDITAITLVAGNYVIGAFYTDSDPDVVMASVTGLTTMAGVNYLDSLASNSASFSMPGAYGLVEPGVFGPNFRAHSVPEPASILLFVLGLFGVSMLRRR</sequence>
<dbReference type="Pfam" id="PF07589">
    <property type="entry name" value="PEP-CTERM"/>
    <property type="match status" value="1"/>
</dbReference>
<evidence type="ECO:0000313" key="4">
    <source>
        <dbReference type="Proteomes" id="UP000559987"/>
    </source>
</evidence>
<keyword evidence="1" id="KW-0732">Signal</keyword>
<dbReference type="InterPro" id="IPR013424">
    <property type="entry name" value="Ice-binding_C"/>
</dbReference>
<evidence type="ECO:0000256" key="1">
    <source>
        <dbReference type="SAM" id="SignalP"/>
    </source>
</evidence>
<feature type="signal peptide" evidence="1">
    <location>
        <begin position="1"/>
        <end position="23"/>
    </location>
</feature>
<evidence type="ECO:0000313" key="3">
    <source>
        <dbReference type="EMBL" id="MBB3168039.1"/>
    </source>
</evidence>
<proteinExistence type="predicted"/>
<organism evidence="3 4">
    <name type="scientific">Simiduia aestuariiviva</name>
    <dbReference type="NCBI Taxonomy" id="1510459"/>
    <lineage>
        <taxon>Bacteria</taxon>
        <taxon>Pseudomonadati</taxon>
        <taxon>Pseudomonadota</taxon>
        <taxon>Gammaproteobacteria</taxon>
        <taxon>Cellvibrionales</taxon>
        <taxon>Cellvibrionaceae</taxon>
        <taxon>Simiduia</taxon>
    </lineage>
</organism>
<evidence type="ECO:0000259" key="2">
    <source>
        <dbReference type="Pfam" id="PF07589"/>
    </source>
</evidence>
<dbReference type="AlphaFoldDB" id="A0A839UNB8"/>
<dbReference type="NCBIfam" id="TIGR02595">
    <property type="entry name" value="PEP_CTERM"/>
    <property type="match status" value="1"/>
</dbReference>
<reference evidence="3 4" key="1">
    <citation type="submission" date="2020-08" db="EMBL/GenBank/DDBJ databases">
        <title>Genomic Encyclopedia of Type Strains, Phase III (KMG-III): the genomes of soil and plant-associated and newly described type strains.</title>
        <authorList>
            <person name="Whitman W."/>
        </authorList>
    </citation>
    <scope>NUCLEOTIDE SEQUENCE [LARGE SCALE GENOMIC DNA]</scope>
    <source>
        <strain evidence="3 4">CECT 8571</strain>
    </source>
</reference>
<feature type="chain" id="PRO_5032829729" description="Ice-binding protein C-terminal domain-containing protein" evidence="1">
    <location>
        <begin position="24"/>
        <end position="206"/>
    </location>
</feature>
<dbReference type="EMBL" id="JACHXZ010000002">
    <property type="protein sequence ID" value="MBB3168039.1"/>
    <property type="molecule type" value="Genomic_DNA"/>
</dbReference>
<protein>
    <recommendedName>
        <fullName evidence="2">Ice-binding protein C-terminal domain-containing protein</fullName>
    </recommendedName>
</protein>
<feature type="domain" description="Ice-binding protein C-terminal" evidence="2">
    <location>
        <begin position="183"/>
        <end position="206"/>
    </location>
</feature>
<gene>
    <name evidence="3" type="ORF">FHS30_001223</name>
</gene>
<name>A0A839UNB8_9GAMM</name>
<accession>A0A839UNB8</accession>
<keyword evidence="4" id="KW-1185">Reference proteome</keyword>
<comment type="caution">
    <text evidence="3">The sequence shown here is derived from an EMBL/GenBank/DDBJ whole genome shotgun (WGS) entry which is preliminary data.</text>
</comment>
<dbReference type="Proteomes" id="UP000559987">
    <property type="component" value="Unassembled WGS sequence"/>
</dbReference>